<accession>A0ACC3B3V2</accession>
<keyword evidence="2" id="KW-1185">Reference proteome</keyword>
<comment type="caution">
    <text evidence="1">The sequence shown here is derived from an EMBL/GenBank/DDBJ whole genome shotgun (WGS) entry which is preliminary data.</text>
</comment>
<gene>
    <name evidence="1" type="ORF">N8T08_004546</name>
</gene>
<dbReference type="EMBL" id="JAOPJF010000026">
    <property type="protein sequence ID" value="KAK1145113.1"/>
    <property type="molecule type" value="Genomic_DNA"/>
</dbReference>
<protein>
    <submittedName>
        <fullName evidence="1">Uncharacterized protein</fullName>
    </submittedName>
</protein>
<sequence>MSEDPEIIVWTELDVPQGEELDPAQWTCYFEPMIQAPGYEDSAWARVKQRPNTILLVTLWQSTSALREFTASPSAQLYRESLAARAIVPKACHEVVIYGILNWFGALSRSYVQLFWVYFPAPVTDDQRDRVSKLPGICPPAMGPGVPRSQLPQTRLPQQLWATPTGWRHGQEVQLMLWPHFWQNEEKAGFRHTPTSIVVDHRIVGTRTRMEEFSARLEAVAPVEWKEEFSAASLSDAWISEGNHIFDKIRPMYGYIVFTAILATILGLSPRWLRAPDLPTINVYPGDFTKRKAREEFLSNAQALLAEGARKFNGPFRIITSPGSRVILPKSWTPFVKSCKELDHLALVRAEYFGNTPGLEGLSAFLDPNHILIDVIKMKLNQNHQCQAMHDHSADVMEETWTKQTEWHLVDFSPDVLKFTARVASSIFVGHELARDQDWQTLITTYTVTFFNSVRALRNWPKSLHPVIHWVLPDCQKARGQVRLARRMLTPVLEERTAMKKSAETEGHKLKFDDTIEWTEEVAKGRPYDPVAVQLGLAMGSLHTTVQLMQQAILDICAHQDLIKPLREEIAHAVQESGWTTAGLFKMKLLDSVIKETQRLKPGLLANLERATTDKVTLPNGIILPPGTNVGVECNMWSDAETYSSPEKFDGYRFLRMREAGDNTAVLSATNPEHVAFGIGRSICPGRFMAASEIKIVISRLLLDYDIRFAEGYKPRVIHHGFEMLSDPLAKVEVRKRTF</sequence>
<dbReference type="Proteomes" id="UP001177260">
    <property type="component" value="Unassembled WGS sequence"/>
</dbReference>
<name>A0ACC3B3V2_9EURO</name>
<reference evidence="1 2" key="1">
    <citation type="journal article" date="2023" name="ACS Omega">
        <title>Identification of the Neoaspergillic Acid Biosynthesis Gene Cluster by Establishing an In Vitro CRISPR-Ribonucleoprotein Genetic System in Aspergillus melleus.</title>
        <authorList>
            <person name="Yuan B."/>
            <person name="Grau M.F."/>
            <person name="Murata R.M."/>
            <person name="Torok T."/>
            <person name="Venkateswaran K."/>
            <person name="Stajich J.E."/>
            <person name="Wang C.C.C."/>
        </authorList>
    </citation>
    <scope>NUCLEOTIDE SEQUENCE [LARGE SCALE GENOMIC DNA]</scope>
    <source>
        <strain evidence="1 2">IMV 1140</strain>
    </source>
</reference>
<organism evidence="1 2">
    <name type="scientific">Aspergillus melleus</name>
    <dbReference type="NCBI Taxonomy" id="138277"/>
    <lineage>
        <taxon>Eukaryota</taxon>
        <taxon>Fungi</taxon>
        <taxon>Dikarya</taxon>
        <taxon>Ascomycota</taxon>
        <taxon>Pezizomycotina</taxon>
        <taxon>Eurotiomycetes</taxon>
        <taxon>Eurotiomycetidae</taxon>
        <taxon>Eurotiales</taxon>
        <taxon>Aspergillaceae</taxon>
        <taxon>Aspergillus</taxon>
        <taxon>Aspergillus subgen. Circumdati</taxon>
    </lineage>
</organism>
<evidence type="ECO:0000313" key="1">
    <source>
        <dbReference type="EMBL" id="KAK1145113.1"/>
    </source>
</evidence>
<evidence type="ECO:0000313" key="2">
    <source>
        <dbReference type="Proteomes" id="UP001177260"/>
    </source>
</evidence>
<proteinExistence type="predicted"/>